<dbReference type="NCBIfam" id="TIGR01643">
    <property type="entry name" value="YD_repeat_2x"/>
    <property type="match status" value="7"/>
</dbReference>
<dbReference type="NCBIfam" id="TIGR03696">
    <property type="entry name" value="Rhs_assc_core"/>
    <property type="match status" value="1"/>
</dbReference>
<evidence type="ECO:0000256" key="1">
    <source>
        <dbReference type="ARBA" id="ARBA00022737"/>
    </source>
</evidence>
<accession>A0A974RX50</accession>
<sequence>MLAKQHKRHKMKRSKKTTIDYILSIGLVIMMIIISIPQTVFAQVMPNFAGSNAMSRSKIKLPNAEYTESSIDLSVKAQGGEIKLNRTWTNNRWYINPVWADLEFKAYEINKALFSINRAGVIYYKIGNTDLYSASQTYIKKTESGWQWYDRQGNWINYDSKGRVTEYSDSNNNKVSFDISPEGRRTAIRDHHGELVYSFKYDTSERLIEAKDRENRTVTYLWQGNLLVKVTDVLGNDWHYGYDDKGRLSQTTAPDSTINKIEYSSSTKAASTGMVSGKNAGQIEYIKVITAGSTGKSGKGYTMATAGKQSKSGAGETTITRQYNGTTKTYKVDTVKSGSSNRISSRTYNKSGKALTSSSNGKKTEDIKRDNNVVKYTDERGYTNAIHFDSIGRPIKIIRADGLSESFAYENTFNKVTRYTDAQGNTYKYSYDSKGNLTQAIAAEGKNEQQTTLLKYDSFGQPTTITLKSKDRTITLRQTFDTYGNVASFTDGNGHTYQFTYNIQGQATSVTNPLNNTWQTTYNAAGYPTAIIDPLNHHYTYTTDSMGRVTSITNPLGKVVTYNYQFSDSGWQVNKTNALNETQSYYFDTDGRFIKGVLPSGLAITQSYDIDGNLIQQTDMAGNSYQYEYGAENTKLSGLLTKTIYPAYSETYQYNALGFPTQITQILDAQNQLINRIGYNELNVPVNITKANNSTTSLQWNTFKQATGLTDALGNNSKQEWDIFANVTKLIDPQGNNYQFSYDNNGNLIKETKAVSNVVEYTFNTANQKIKEQDSVGNIIVYQYDKAGRLTQKDYSLKEQTSPSQTIIYNYDAANQLTNIIQTGDTHSQFNYTYDELGRIIKETITYGTGTQKITNTLKYTYDIDGNLTSLTYPDNTQTSFHYEKGLIKEVRLANGEKITWEQYTWLKPSLIRFPGATKTINYDGLLRPTNIKITNNQNSLLMNRDYQYDKVHNIIDLSNEDGQTEYKYDLLNRLTTVTPSPSLQQIGLSAETYSYDTVNNRIGSGQDGNWLYNSKNQLIQYTENNQHTLLTYSENGNLATETKNSKTLTYQYNAANRLTAINDGTQEIAYYQYDPFGRRISKTVKGETTYYLYTKEGLIGELNEQGTMFVAYGWEPNTQWGTQPLWQANLTQSSNLTTTKYNYLYTDHLGTPQLAVDNQGQTTWKSITEAFGKTNLNTNNQITMNLRFPGQYFDQETGLNYNWFRYYNPSIGRYTQNDFLGYYHELNEYVYVNNNSIIKLDYNGLATQFGVGLSGIFHAGIPPLFLGLGSGASISVGISIPDNILKLKCYQLFFQSQTSVNFGWGAYIGFGVNLSGSTSEGPLKQGLSKESGLVFDVNAGYGASGGLSINMGDEAVINKGNSWTPGDLGLSTSLPIKLIPGKGFGVAGSVGRYTSHKYVVNDVDECECK</sequence>
<dbReference type="RefSeq" id="WP_201090366.1">
    <property type="nucleotide sequence ID" value="NZ_CP067393.1"/>
</dbReference>
<organism evidence="5 6">
    <name type="scientific">Entomomonas asaccharolytica</name>
    <dbReference type="NCBI Taxonomy" id="2785331"/>
    <lineage>
        <taxon>Bacteria</taxon>
        <taxon>Pseudomonadati</taxon>
        <taxon>Pseudomonadota</taxon>
        <taxon>Gammaproteobacteria</taxon>
        <taxon>Pseudomonadales</taxon>
        <taxon>Pseudomonadaceae</taxon>
        <taxon>Entomomonas</taxon>
    </lineage>
</organism>
<dbReference type="EMBL" id="CP067393">
    <property type="protein sequence ID" value="QQP84469.1"/>
    <property type="molecule type" value="Genomic_DNA"/>
</dbReference>
<dbReference type="InterPro" id="IPR031325">
    <property type="entry name" value="RHS_repeat"/>
</dbReference>
<dbReference type="InterPro" id="IPR056823">
    <property type="entry name" value="TEN-like_YD-shell"/>
</dbReference>
<dbReference type="InterPro" id="IPR006530">
    <property type="entry name" value="YD"/>
</dbReference>
<feature type="domain" description="Teneurin-like YD-shell" evidence="4">
    <location>
        <begin position="156"/>
        <end position="267"/>
    </location>
</feature>
<dbReference type="KEGG" id="eaz:JHT90_08535"/>
<dbReference type="Gene3D" id="2.180.10.10">
    <property type="entry name" value="RHS repeat-associated core"/>
    <property type="match status" value="4"/>
</dbReference>
<dbReference type="Proteomes" id="UP000595278">
    <property type="component" value="Chromosome"/>
</dbReference>
<dbReference type="Pfam" id="PF05593">
    <property type="entry name" value="RHS_repeat"/>
    <property type="match status" value="2"/>
</dbReference>
<evidence type="ECO:0000259" key="4">
    <source>
        <dbReference type="Pfam" id="PF25023"/>
    </source>
</evidence>
<evidence type="ECO:0000313" key="6">
    <source>
        <dbReference type="Proteomes" id="UP000595278"/>
    </source>
</evidence>
<keyword evidence="3" id="KW-0812">Transmembrane</keyword>
<keyword evidence="3" id="KW-0472">Membrane</keyword>
<keyword evidence="3" id="KW-1133">Transmembrane helix</keyword>
<feature type="compositionally biased region" description="Polar residues" evidence="2">
    <location>
        <begin position="336"/>
        <end position="361"/>
    </location>
</feature>
<evidence type="ECO:0000313" key="5">
    <source>
        <dbReference type="EMBL" id="QQP84469.1"/>
    </source>
</evidence>
<gene>
    <name evidence="5" type="ORF">JHT90_08535</name>
</gene>
<protein>
    <submittedName>
        <fullName evidence="5">RHS repeat protein</fullName>
    </submittedName>
</protein>
<dbReference type="PANTHER" id="PTHR32305">
    <property type="match status" value="1"/>
</dbReference>
<feature type="region of interest" description="Disordered" evidence="2">
    <location>
        <begin position="336"/>
        <end position="365"/>
    </location>
</feature>
<feature type="transmembrane region" description="Helical" evidence="3">
    <location>
        <begin position="21"/>
        <end position="41"/>
    </location>
</feature>
<keyword evidence="1" id="KW-0677">Repeat</keyword>
<evidence type="ECO:0000256" key="3">
    <source>
        <dbReference type="SAM" id="Phobius"/>
    </source>
</evidence>
<dbReference type="PANTHER" id="PTHR32305:SF15">
    <property type="entry name" value="PROTEIN RHSA-RELATED"/>
    <property type="match status" value="1"/>
</dbReference>
<feature type="domain" description="Teneurin-like YD-shell" evidence="4">
    <location>
        <begin position="448"/>
        <end position="678"/>
    </location>
</feature>
<reference evidence="5 6" key="1">
    <citation type="submission" date="2021-01" db="EMBL/GenBank/DDBJ databases">
        <title>Entomomonas sp. F2A isolated from a house cricket (Acheta domesticus).</title>
        <authorList>
            <person name="Spergser J."/>
            <person name="Busse H.-J."/>
        </authorList>
    </citation>
    <scope>NUCLEOTIDE SEQUENCE [LARGE SCALE GENOMIC DNA]</scope>
    <source>
        <strain evidence="5 6">F2A</strain>
    </source>
</reference>
<feature type="domain" description="Teneurin-like YD-shell" evidence="4">
    <location>
        <begin position="716"/>
        <end position="852"/>
    </location>
</feature>
<dbReference type="InterPro" id="IPR022385">
    <property type="entry name" value="Rhs_assc_core"/>
</dbReference>
<evidence type="ECO:0000256" key="2">
    <source>
        <dbReference type="SAM" id="MobiDB-lite"/>
    </source>
</evidence>
<name>A0A974RX50_9GAMM</name>
<dbReference type="Pfam" id="PF25023">
    <property type="entry name" value="TEN_YD-shell"/>
    <property type="match status" value="4"/>
</dbReference>
<keyword evidence="6" id="KW-1185">Reference proteome</keyword>
<feature type="domain" description="Teneurin-like YD-shell" evidence="4">
    <location>
        <begin position="1141"/>
        <end position="1227"/>
    </location>
</feature>
<proteinExistence type="predicted"/>
<dbReference type="InterPro" id="IPR050708">
    <property type="entry name" value="T6SS_VgrG/RHS"/>
</dbReference>